<evidence type="ECO:0000313" key="3">
    <source>
        <dbReference type="Proteomes" id="UP000616885"/>
    </source>
</evidence>
<dbReference type="Proteomes" id="UP000616885">
    <property type="component" value="Unassembled WGS sequence"/>
</dbReference>
<sequence>MAVTEAMTLKDSSLWSPRVHSLWAKEAGGELSGVIIIFLKDESPETEFPRLSLWLKTDNKDERPRQHHSPSLCRFPTRSKNKDSLNIPINSIPRRELKQRNHLIREPAIGRGTNRCAYGRRQQTHEGGPQVVSNLLRSLNRLRI</sequence>
<dbReference type="EMBL" id="JADCTT010000012">
    <property type="protein sequence ID" value="KAF9745761.1"/>
    <property type="molecule type" value="Genomic_DNA"/>
</dbReference>
<gene>
    <name evidence="2" type="ORF">IM811_004062</name>
</gene>
<accession>A0A8H7KBD4</accession>
<organism evidence="2 3">
    <name type="scientific">Bionectria ochroleuca</name>
    <name type="common">Gliocladium roseum</name>
    <dbReference type="NCBI Taxonomy" id="29856"/>
    <lineage>
        <taxon>Eukaryota</taxon>
        <taxon>Fungi</taxon>
        <taxon>Dikarya</taxon>
        <taxon>Ascomycota</taxon>
        <taxon>Pezizomycotina</taxon>
        <taxon>Sordariomycetes</taxon>
        <taxon>Hypocreomycetidae</taxon>
        <taxon>Hypocreales</taxon>
        <taxon>Bionectriaceae</taxon>
        <taxon>Clonostachys</taxon>
    </lineage>
</organism>
<reference evidence="2" key="1">
    <citation type="submission" date="2020-10" db="EMBL/GenBank/DDBJ databases">
        <title>High-Quality Genome Resource of Clonostachys rosea strain S41 by Oxford Nanopore Long-Read Sequencing.</title>
        <authorList>
            <person name="Wang H."/>
        </authorList>
    </citation>
    <scope>NUCLEOTIDE SEQUENCE</scope>
    <source>
        <strain evidence="2">S41</strain>
    </source>
</reference>
<feature type="region of interest" description="Disordered" evidence="1">
    <location>
        <begin position="58"/>
        <end position="87"/>
    </location>
</feature>
<comment type="caution">
    <text evidence="2">The sequence shown here is derived from an EMBL/GenBank/DDBJ whole genome shotgun (WGS) entry which is preliminary data.</text>
</comment>
<proteinExistence type="predicted"/>
<evidence type="ECO:0000256" key="1">
    <source>
        <dbReference type="SAM" id="MobiDB-lite"/>
    </source>
</evidence>
<name>A0A8H7KBD4_BIOOC</name>
<dbReference type="AlphaFoldDB" id="A0A8H7KBD4"/>
<evidence type="ECO:0000313" key="2">
    <source>
        <dbReference type="EMBL" id="KAF9745761.1"/>
    </source>
</evidence>
<protein>
    <submittedName>
        <fullName evidence="2">Uncharacterized protein</fullName>
    </submittedName>
</protein>